<dbReference type="RefSeq" id="WP_095115505.1">
    <property type="nucleotide sequence ID" value="NZ_BMCB01000003.1"/>
</dbReference>
<dbReference type="PANTHER" id="PTHR30294">
    <property type="entry name" value="MEMBRANE COMPONENT OF ABC TRANSPORTER YHHJ-RELATED"/>
    <property type="match status" value="1"/>
</dbReference>
<evidence type="ECO:0000259" key="9">
    <source>
        <dbReference type="PROSITE" id="PS51012"/>
    </source>
</evidence>
<dbReference type="AlphaFoldDB" id="A0A240BY48"/>
<keyword evidence="6 8" id="KW-1133">Transmembrane helix</keyword>
<dbReference type="PROSITE" id="PS51012">
    <property type="entry name" value="ABC_TM2"/>
    <property type="match status" value="1"/>
</dbReference>
<reference evidence="10" key="1">
    <citation type="journal article" date="2014" name="Int. J. Syst. Evol. Microbiol.">
        <title>Complete genome of a new Firmicutes species belonging to the dominant human colonic microbiota ('Ruminococcus bicirculans') reveals two chromosomes and a selective capacity to utilize plant glucans.</title>
        <authorList>
            <consortium name="NISC Comparative Sequencing Program"/>
            <person name="Wegmann U."/>
            <person name="Louis P."/>
            <person name="Goesmann A."/>
            <person name="Henrissat B."/>
            <person name="Duncan S.H."/>
            <person name="Flint H.J."/>
        </authorList>
    </citation>
    <scope>NUCLEOTIDE SEQUENCE</scope>
    <source>
        <strain evidence="10">CCM 4175</strain>
    </source>
</reference>
<keyword evidence="5 8" id="KW-0812">Transmembrane</keyword>
<dbReference type="GO" id="GO:0140359">
    <property type="term" value="F:ABC-type transporter activity"/>
    <property type="evidence" value="ECO:0007669"/>
    <property type="project" value="InterPro"/>
</dbReference>
<feature type="transmembrane region" description="Helical" evidence="8">
    <location>
        <begin position="287"/>
        <end position="304"/>
    </location>
</feature>
<sequence>MRAFAIAKKVFKELIRDKRTLALMFVAPIFIMWLMNVMFTANNTTEVNMAVVGVDQNIVSTMNDVNHVTAKKYNSTETAEKALTKEKVDAIVETDDNENFSVIYANRDASKTAMSKQVFKQSLTATQVKEMTEKVQDMVKASPNPNAANQLQKPSVSIDEHYDYGDEDSGFFIKMIPVLMGFMVFFFVFLISGMALLKERTSGTLDRLLATPVRRSDIVFGYMLSYGFLAIIQTLVIVFATITLLKIEVVGNIAYVVFVNFVLALVALAFGILMSTLAKSEFQMMQFIPLVVMPQLFFSGLIPLENMANWVQIIGKILPLSYSGHALSQIILWGNGWDKMIGDLGILMLFLVVLTVLNIIVLKRYRKV</sequence>
<reference evidence="13" key="3">
    <citation type="journal article" date="2019" name="Int. J. Syst. Evol. Microbiol.">
        <title>The Global Catalogue of Microorganisms (GCM) 10K type strain sequencing project: providing services to taxonomists for standard genome sequencing and annotation.</title>
        <authorList>
            <consortium name="The Broad Institute Genomics Platform"/>
            <consortium name="The Broad Institute Genome Sequencing Center for Infectious Disease"/>
            <person name="Wu L."/>
            <person name="Ma J."/>
        </authorList>
    </citation>
    <scope>NUCLEOTIDE SEQUENCE [LARGE SCALE GENOMIC DNA]</scope>
    <source>
        <strain evidence="13">CCM 4175</strain>
    </source>
</reference>
<dbReference type="PANTHER" id="PTHR30294:SF38">
    <property type="entry name" value="TRANSPORT PERMEASE PROTEIN"/>
    <property type="match status" value="1"/>
</dbReference>
<dbReference type="InterPro" id="IPR047817">
    <property type="entry name" value="ABC2_TM_bact-type"/>
</dbReference>
<evidence type="ECO:0000313" key="13">
    <source>
        <dbReference type="Proteomes" id="UP000652995"/>
    </source>
</evidence>
<evidence type="ECO:0000256" key="6">
    <source>
        <dbReference type="ARBA" id="ARBA00022989"/>
    </source>
</evidence>
<evidence type="ECO:0000256" key="2">
    <source>
        <dbReference type="ARBA" id="ARBA00007783"/>
    </source>
</evidence>
<dbReference type="EMBL" id="LT906464">
    <property type="protein sequence ID" value="SNV99983.1"/>
    <property type="molecule type" value="Genomic_DNA"/>
</dbReference>
<feature type="transmembrane region" description="Helical" evidence="8">
    <location>
        <begin position="253"/>
        <end position="275"/>
    </location>
</feature>
<dbReference type="Pfam" id="PF12698">
    <property type="entry name" value="ABC2_membrane_3"/>
    <property type="match status" value="1"/>
</dbReference>
<feature type="transmembrane region" description="Helical" evidence="8">
    <location>
        <begin position="218"/>
        <end position="247"/>
    </location>
</feature>
<keyword evidence="4" id="KW-1003">Cell membrane</keyword>
<dbReference type="OrthoDB" id="9776218at2"/>
<dbReference type="Proteomes" id="UP000243706">
    <property type="component" value="Chromosome 1"/>
</dbReference>
<dbReference type="EMBL" id="BMCB01000003">
    <property type="protein sequence ID" value="GGA84584.1"/>
    <property type="molecule type" value="Genomic_DNA"/>
</dbReference>
<feature type="transmembrane region" description="Helical" evidence="8">
    <location>
        <begin position="21"/>
        <end position="39"/>
    </location>
</feature>
<name>A0A240BY48_9STAP</name>
<keyword evidence="13" id="KW-1185">Reference proteome</keyword>
<feature type="transmembrane region" description="Helical" evidence="8">
    <location>
        <begin position="171"/>
        <end position="197"/>
    </location>
</feature>
<feature type="domain" description="ABC transmembrane type-2" evidence="9">
    <location>
        <begin position="136"/>
        <end position="365"/>
    </location>
</feature>
<dbReference type="Proteomes" id="UP000652995">
    <property type="component" value="Unassembled WGS sequence"/>
</dbReference>
<dbReference type="GO" id="GO:0005886">
    <property type="term" value="C:plasma membrane"/>
    <property type="evidence" value="ECO:0007669"/>
    <property type="project" value="UniProtKB-SubCell"/>
</dbReference>
<accession>A0A240BY48</accession>
<comment type="similarity">
    <text evidence="2">Belongs to the ABC-2 integral membrane protein family.</text>
</comment>
<evidence type="ECO:0000256" key="1">
    <source>
        <dbReference type="ARBA" id="ARBA00004651"/>
    </source>
</evidence>
<evidence type="ECO:0000256" key="8">
    <source>
        <dbReference type="SAM" id="Phobius"/>
    </source>
</evidence>
<protein>
    <submittedName>
        <fullName evidence="10">Antibiotic ABC transporter permease</fullName>
    </submittedName>
    <submittedName>
        <fullName evidence="11">Multidrug ABC transporter ATPase</fullName>
    </submittedName>
</protein>
<evidence type="ECO:0000256" key="4">
    <source>
        <dbReference type="ARBA" id="ARBA00022475"/>
    </source>
</evidence>
<dbReference type="InterPro" id="IPR013525">
    <property type="entry name" value="ABC2_TM"/>
</dbReference>
<keyword evidence="7 8" id="KW-0472">Membrane</keyword>
<evidence type="ECO:0000313" key="12">
    <source>
        <dbReference type="Proteomes" id="UP000243706"/>
    </source>
</evidence>
<comment type="subcellular location">
    <subcellularLocation>
        <location evidence="1">Cell membrane</location>
        <topology evidence="1">Multi-pass membrane protein</topology>
    </subcellularLocation>
</comment>
<evidence type="ECO:0000256" key="7">
    <source>
        <dbReference type="ARBA" id="ARBA00023136"/>
    </source>
</evidence>
<dbReference type="InterPro" id="IPR051449">
    <property type="entry name" value="ABC-2_transporter_component"/>
</dbReference>
<evidence type="ECO:0000256" key="3">
    <source>
        <dbReference type="ARBA" id="ARBA00022448"/>
    </source>
</evidence>
<reference evidence="10" key="4">
    <citation type="submission" date="2024-05" db="EMBL/GenBank/DDBJ databases">
        <authorList>
            <person name="Sun Q."/>
            <person name="Sedlacek I."/>
        </authorList>
    </citation>
    <scope>NUCLEOTIDE SEQUENCE</scope>
    <source>
        <strain evidence="10">CCM 4175</strain>
    </source>
</reference>
<reference evidence="11 12" key="2">
    <citation type="submission" date="2017-06" db="EMBL/GenBank/DDBJ databases">
        <authorList>
            <consortium name="Pathogen Informatics"/>
        </authorList>
    </citation>
    <scope>NUCLEOTIDE SEQUENCE [LARGE SCALE GENOMIC DNA]</scope>
    <source>
        <strain evidence="11 12">NCTC13833</strain>
    </source>
</reference>
<proteinExistence type="inferred from homology"/>
<feature type="transmembrane region" description="Helical" evidence="8">
    <location>
        <begin position="344"/>
        <end position="362"/>
    </location>
</feature>
<evidence type="ECO:0000256" key="5">
    <source>
        <dbReference type="ARBA" id="ARBA00022692"/>
    </source>
</evidence>
<gene>
    <name evidence="11" type="primary">ybhR</name>
    <name evidence="10" type="ORF">GCM10007183_05940</name>
    <name evidence="11" type="ORF">SAMEA4412661_00362</name>
</gene>
<evidence type="ECO:0000313" key="11">
    <source>
        <dbReference type="EMBL" id="SNV99983.1"/>
    </source>
</evidence>
<organism evidence="11 12">
    <name type="scientific">Staphylococcus muscae</name>
    <dbReference type="NCBI Taxonomy" id="1294"/>
    <lineage>
        <taxon>Bacteria</taxon>
        <taxon>Bacillati</taxon>
        <taxon>Bacillota</taxon>
        <taxon>Bacilli</taxon>
        <taxon>Bacillales</taxon>
        <taxon>Staphylococcaceae</taxon>
        <taxon>Staphylococcus</taxon>
    </lineage>
</organism>
<evidence type="ECO:0000313" key="10">
    <source>
        <dbReference type="EMBL" id="GGA84584.1"/>
    </source>
</evidence>
<keyword evidence="3" id="KW-0813">Transport</keyword>
<dbReference type="KEGG" id="smus:C7J88_08945"/>